<comment type="subcellular location">
    <subcellularLocation>
        <location evidence="1">Membrane</location>
        <topology evidence="1">Multi-pass membrane protein</topology>
    </subcellularLocation>
</comment>
<protein>
    <submittedName>
        <fullName evidence="10">TM2 domain-containing protein</fullName>
    </submittedName>
</protein>
<evidence type="ECO:0000256" key="4">
    <source>
        <dbReference type="ARBA" id="ARBA00022989"/>
    </source>
</evidence>
<organism evidence="10">
    <name type="scientific">Arthrobacter sp. K5</name>
    <dbReference type="NCBI Taxonomy" id="2839623"/>
    <lineage>
        <taxon>Bacteria</taxon>
        <taxon>Bacillati</taxon>
        <taxon>Actinomycetota</taxon>
        <taxon>Actinomycetes</taxon>
        <taxon>Micrococcales</taxon>
        <taxon>Micrococcaceae</taxon>
        <taxon>Arthrobacter</taxon>
    </lineage>
</organism>
<dbReference type="RefSeq" id="WP_353711402.1">
    <property type="nucleotide sequence ID" value="NZ_CP159279.1"/>
</dbReference>
<keyword evidence="4 8" id="KW-1133">Transmembrane helix</keyword>
<feature type="domain" description="TM2" evidence="9">
    <location>
        <begin position="53"/>
        <end position="101"/>
    </location>
</feature>
<evidence type="ECO:0000256" key="7">
    <source>
        <dbReference type="SAM" id="MobiDB-lite"/>
    </source>
</evidence>
<keyword evidence="3" id="KW-0732">Signal</keyword>
<feature type="transmembrane region" description="Helical" evidence="8">
    <location>
        <begin position="56"/>
        <end position="76"/>
    </location>
</feature>
<evidence type="ECO:0000256" key="3">
    <source>
        <dbReference type="ARBA" id="ARBA00022729"/>
    </source>
</evidence>
<name>A0AAU8EQ43_9MICC</name>
<evidence type="ECO:0000256" key="6">
    <source>
        <dbReference type="ARBA" id="ARBA00023180"/>
    </source>
</evidence>
<evidence type="ECO:0000313" key="10">
    <source>
        <dbReference type="EMBL" id="XCH10943.1"/>
    </source>
</evidence>
<evidence type="ECO:0000256" key="2">
    <source>
        <dbReference type="ARBA" id="ARBA00022692"/>
    </source>
</evidence>
<keyword evidence="2 8" id="KW-0812">Transmembrane</keyword>
<accession>A0AAU8EQ43</accession>
<evidence type="ECO:0000259" key="9">
    <source>
        <dbReference type="Pfam" id="PF05154"/>
    </source>
</evidence>
<feature type="transmembrane region" description="Helical" evidence="8">
    <location>
        <begin position="82"/>
        <end position="104"/>
    </location>
</feature>
<dbReference type="InterPro" id="IPR007829">
    <property type="entry name" value="TM2"/>
</dbReference>
<dbReference type="PANTHER" id="PTHR21016">
    <property type="entry name" value="BETA-AMYLOID BINDING PROTEIN-RELATED"/>
    <property type="match status" value="1"/>
</dbReference>
<dbReference type="PANTHER" id="PTHR21016:SF4">
    <property type="entry name" value="TM2 DOMAIN-CONTAINING PROTEIN 2"/>
    <property type="match status" value="1"/>
</dbReference>
<feature type="region of interest" description="Disordered" evidence="7">
    <location>
        <begin position="167"/>
        <end position="200"/>
    </location>
</feature>
<feature type="compositionally biased region" description="Low complexity" evidence="7">
    <location>
        <begin position="167"/>
        <end position="184"/>
    </location>
</feature>
<dbReference type="GO" id="GO:0016020">
    <property type="term" value="C:membrane"/>
    <property type="evidence" value="ECO:0007669"/>
    <property type="project" value="UniProtKB-SubCell"/>
</dbReference>
<evidence type="ECO:0000256" key="8">
    <source>
        <dbReference type="SAM" id="Phobius"/>
    </source>
</evidence>
<dbReference type="Pfam" id="PF05154">
    <property type="entry name" value="TM2"/>
    <property type="match status" value="1"/>
</dbReference>
<dbReference type="AlphaFoldDB" id="A0AAU8EQ43"/>
<dbReference type="InterPro" id="IPR050932">
    <property type="entry name" value="TM2D1-3-like"/>
</dbReference>
<keyword evidence="5 8" id="KW-0472">Membrane</keyword>
<feature type="transmembrane region" description="Helical" evidence="8">
    <location>
        <begin position="125"/>
        <end position="152"/>
    </location>
</feature>
<gene>
    <name evidence="10" type="ORF">ABRP34_19390</name>
</gene>
<sequence>MSHPGPTPPPPSDYTTYGAPQYANGQLLDGQNAGQAYPGQYGAFPGQYGAEPQKSFLVTWLFSLLLGGLGVDRFYLGRIGTGIAKLLTLGGLGIWSLVDLIVTLAGRQTDKNRRPLAGYAQHKKVAVVVTVVLLVVNLVIGVFSGIAAATIVRQAATPPIISAAPVTQESAASSSAEPTTTEEAAAGEDRPHLEAQTLTGTGDDVKTVDLKGLPAVVTFTCKACSGNTVLETNGAEILLVNTTGAYAGSHLVDTSAGAPTTEFNVSADSAWTLKIEDIDSVPSSTDKVSGHGDKVLYWDVASDKATITNKGESNFVVQGFGSEVPELAVNKIGDYSGTVQLTPGFVQVNSDGDWTITAK</sequence>
<evidence type="ECO:0000256" key="1">
    <source>
        <dbReference type="ARBA" id="ARBA00004141"/>
    </source>
</evidence>
<dbReference type="EMBL" id="CP159279">
    <property type="protein sequence ID" value="XCH10943.1"/>
    <property type="molecule type" value="Genomic_DNA"/>
</dbReference>
<keyword evidence="6" id="KW-0325">Glycoprotein</keyword>
<reference evidence="10" key="1">
    <citation type="submission" date="2024-06" db="EMBL/GenBank/DDBJ databases">
        <title>Biodegradation of dimethachlon by Arthrobacter sp. K5: mechanistic insights and ecological implications.</title>
        <authorList>
            <person name="Hu S."/>
            <person name="Lu P."/>
        </authorList>
    </citation>
    <scope>NUCLEOTIDE SEQUENCE</scope>
    <source>
        <strain evidence="10">K5</strain>
    </source>
</reference>
<evidence type="ECO:0000256" key="5">
    <source>
        <dbReference type="ARBA" id="ARBA00023136"/>
    </source>
</evidence>
<proteinExistence type="predicted"/>